<evidence type="ECO:0000313" key="3">
    <source>
        <dbReference type="RefSeq" id="XP_049316379.1"/>
    </source>
</evidence>
<evidence type="ECO:0000259" key="1">
    <source>
        <dbReference type="Pfam" id="PF00078"/>
    </source>
</evidence>
<keyword evidence="2" id="KW-1185">Reference proteome</keyword>
<protein>
    <submittedName>
        <fullName evidence="3">Uncharacterized protein LOC125779278</fullName>
    </submittedName>
</protein>
<evidence type="ECO:0000313" key="2">
    <source>
        <dbReference type="Proteomes" id="UP001652620"/>
    </source>
</evidence>
<dbReference type="Gene3D" id="3.10.10.10">
    <property type="entry name" value="HIV Type 1 Reverse Transcriptase, subunit A, domain 1"/>
    <property type="match status" value="1"/>
</dbReference>
<dbReference type="GeneID" id="125779278"/>
<reference evidence="3" key="1">
    <citation type="submission" date="2025-08" db="UniProtKB">
        <authorList>
            <consortium name="RefSeq"/>
        </authorList>
    </citation>
    <scope>IDENTIFICATION</scope>
    <source>
        <tissue evidence="3">Adult</tissue>
    </source>
</reference>
<name>A0ABM3K4H5_BACDO</name>
<feature type="domain" description="Reverse transcriptase" evidence="1">
    <location>
        <begin position="553"/>
        <end position="668"/>
    </location>
</feature>
<dbReference type="PANTHER" id="PTHR47331">
    <property type="entry name" value="PHD-TYPE DOMAIN-CONTAINING PROTEIN"/>
    <property type="match status" value="1"/>
</dbReference>
<organism evidence="2 3">
    <name type="scientific">Bactrocera dorsalis</name>
    <name type="common">Oriental fruit fly</name>
    <name type="synonym">Dacus dorsalis</name>
    <dbReference type="NCBI Taxonomy" id="27457"/>
    <lineage>
        <taxon>Eukaryota</taxon>
        <taxon>Metazoa</taxon>
        <taxon>Ecdysozoa</taxon>
        <taxon>Arthropoda</taxon>
        <taxon>Hexapoda</taxon>
        <taxon>Insecta</taxon>
        <taxon>Pterygota</taxon>
        <taxon>Neoptera</taxon>
        <taxon>Endopterygota</taxon>
        <taxon>Diptera</taxon>
        <taxon>Brachycera</taxon>
        <taxon>Muscomorpha</taxon>
        <taxon>Tephritoidea</taxon>
        <taxon>Tephritidae</taxon>
        <taxon>Bactrocera</taxon>
        <taxon>Bactrocera</taxon>
    </lineage>
</organism>
<dbReference type="InterPro" id="IPR043502">
    <property type="entry name" value="DNA/RNA_pol_sf"/>
</dbReference>
<dbReference type="Proteomes" id="UP001652620">
    <property type="component" value="Chromosome 6"/>
</dbReference>
<gene>
    <name evidence="3" type="primary">LOC125779278</name>
</gene>
<sequence length="697" mass="79503">MKPNGIQLRSLIDKASAIYGSLTSLGNDRQISQAMLIYLILQKSDEQTNKRWKESLDFRTLPSWEDFIAVLERHCQYLESLDNPHGSTSPAQGFNKHSTPKSCSTISCQFCFNNNHKIFNCERFKSLNITQRFDHAKKIGLCINCLSKGHQVANCSSSHRCKVCARQHHSLLHRGSPSGQPTTTQLFPTQEAAVHTHMNNSSLDNVIPATAKIFVRDSTGSYRLGTALLDSCSQVNFITDNFSQRLLLPRNKQNIEIQSIGSSSTNIKFKTSTNFKSQVTGFELPLTFCITSHIAYQPDPEINISTWNIPKNIVLADDEFNIPKKIDMLLGTETFFSLLSVDQIHLGSNLPILQKTLLGWIVSGRYNTGSNNISKPSCLFLANESLDAKLEKLWKLEEVTTIPEPWTREQQICDNLYNTTVARRPCGRIVVKLPFKDDPTCLGESYTTALRRFNAQERRLAKSPQLTEQYVEFMNDYESLGHMSIVRNPNLSEPHYFIPHHCVLKPTSTTTRLRVVFDASCRTTSQKSLNDIQMVGLTIQCELFMLLLRFRFNRFALTADIVKMYRQILMHEDDRKFQYILWRSSPTEKIRTYQLNTVTYGMAAAPYLAIRSLLYLAEQHSKQFPIGAKIVKSSFYVDDLLCGADSLTELSQIRQEVTQLLELGKFKLTKWHSNHHRFREDDSLRDLNVDSSITNAL</sequence>
<accession>A0ABM3K4H5</accession>
<dbReference type="InterPro" id="IPR043128">
    <property type="entry name" value="Rev_trsase/Diguanyl_cyclase"/>
</dbReference>
<dbReference type="InterPro" id="IPR000477">
    <property type="entry name" value="RT_dom"/>
</dbReference>
<proteinExistence type="predicted"/>
<dbReference type="Pfam" id="PF00078">
    <property type="entry name" value="RVT_1"/>
    <property type="match status" value="1"/>
</dbReference>
<dbReference type="Gene3D" id="3.30.70.270">
    <property type="match status" value="1"/>
</dbReference>
<dbReference type="RefSeq" id="XP_049316379.1">
    <property type="nucleotide sequence ID" value="XM_049460422.1"/>
</dbReference>
<dbReference type="SUPFAM" id="SSF56672">
    <property type="entry name" value="DNA/RNA polymerases"/>
    <property type="match status" value="1"/>
</dbReference>